<reference evidence="1" key="1">
    <citation type="submission" date="2020-05" db="EMBL/GenBank/DDBJ databases">
        <authorList>
            <person name="Chiriac C."/>
            <person name="Salcher M."/>
            <person name="Ghai R."/>
            <person name="Kavagutti S V."/>
        </authorList>
    </citation>
    <scope>NUCLEOTIDE SEQUENCE</scope>
</reference>
<dbReference type="AlphaFoldDB" id="A0A6J7BYR5"/>
<protein>
    <submittedName>
        <fullName evidence="1">Unannotated protein</fullName>
    </submittedName>
</protein>
<organism evidence="1">
    <name type="scientific">freshwater metagenome</name>
    <dbReference type="NCBI Taxonomy" id="449393"/>
    <lineage>
        <taxon>unclassified sequences</taxon>
        <taxon>metagenomes</taxon>
        <taxon>ecological metagenomes</taxon>
    </lineage>
</organism>
<evidence type="ECO:0000313" key="1">
    <source>
        <dbReference type="EMBL" id="CAB4850255.1"/>
    </source>
</evidence>
<name>A0A6J7BYR5_9ZZZZ</name>
<dbReference type="EMBL" id="CAFBIZ010000116">
    <property type="protein sequence ID" value="CAB4850255.1"/>
    <property type="molecule type" value="Genomic_DNA"/>
</dbReference>
<proteinExistence type="predicted"/>
<accession>A0A6J7BYR5</accession>
<sequence>MWNSGATPSTMSSDVRPHQSRNVWALKVTFPWVFIAPFGAPVVPEV</sequence>
<gene>
    <name evidence="1" type="ORF">UFOPK3268_00968</name>
</gene>